<dbReference type="AlphaFoldDB" id="A0A2I1HXA1"/>
<protein>
    <submittedName>
        <fullName evidence="1">Uncharacterized protein</fullName>
    </submittedName>
</protein>
<proteinExistence type="predicted"/>
<dbReference type="Proteomes" id="UP000234323">
    <property type="component" value="Unassembled WGS sequence"/>
</dbReference>
<name>A0A2I1HXA1_9GLOM</name>
<evidence type="ECO:0000313" key="2">
    <source>
        <dbReference type="Proteomes" id="UP000234323"/>
    </source>
</evidence>
<dbReference type="EMBL" id="LLXI01010643">
    <property type="protein sequence ID" value="PKY63510.1"/>
    <property type="molecule type" value="Genomic_DNA"/>
</dbReference>
<reference evidence="1 2" key="1">
    <citation type="submission" date="2015-10" db="EMBL/GenBank/DDBJ databases">
        <title>Genome analyses suggest a sexual origin of heterokaryosis in a supposedly ancient asexual fungus.</title>
        <authorList>
            <person name="Ropars J."/>
            <person name="Sedzielewska K."/>
            <person name="Noel J."/>
            <person name="Charron P."/>
            <person name="Farinelli L."/>
            <person name="Marton T."/>
            <person name="Kruger M."/>
            <person name="Pelin A."/>
            <person name="Brachmann A."/>
            <person name="Corradi N."/>
        </authorList>
    </citation>
    <scope>NUCLEOTIDE SEQUENCE [LARGE SCALE GENOMIC DNA]</scope>
    <source>
        <strain evidence="1 2">A4</strain>
    </source>
</reference>
<sequence length="91" mass="10380">MKQRQRCRTSYDFHSASPVQKESFASAISTTLPNASSFPRITPLNQLWHQFKLSLLSASRSCFPRPVTFLDDITKKGKYFTVATSMVKIFC</sequence>
<organism evidence="1 2">
    <name type="scientific">Rhizophagus irregularis</name>
    <dbReference type="NCBI Taxonomy" id="588596"/>
    <lineage>
        <taxon>Eukaryota</taxon>
        <taxon>Fungi</taxon>
        <taxon>Fungi incertae sedis</taxon>
        <taxon>Mucoromycota</taxon>
        <taxon>Glomeromycotina</taxon>
        <taxon>Glomeromycetes</taxon>
        <taxon>Glomerales</taxon>
        <taxon>Glomeraceae</taxon>
        <taxon>Rhizophagus</taxon>
    </lineage>
</organism>
<gene>
    <name evidence="1" type="ORF">RhiirA4_492717</name>
</gene>
<evidence type="ECO:0000313" key="1">
    <source>
        <dbReference type="EMBL" id="PKY63510.1"/>
    </source>
</evidence>
<accession>A0A2I1HXA1</accession>
<keyword evidence="2" id="KW-1185">Reference proteome</keyword>
<comment type="caution">
    <text evidence="1">The sequence shown here is derived from an EMBL/GenBank/DDBJ whole genome shotgun (WGS) entry which is preliminary data.</text>
</comment>